<keyword evidence="1" id="KW-0175">Coiled coil</keyword>
<reference evidence="2 3" key="1">
    <citation type="submission" date="2020-04" db="EMBL/GenBank/DDBJ databases">
        <title>Perkinsus olseni comparative genomics.</title>
        <authorList>
            <person name="Bogema D.R."/>
        </authorList>
    </citation>
    <scope>NUCLEOTIDE SEQUENCE [LARGE SCALE GENOMIC DNA]</scope>
    <source>
        <strain evidence="2">ATCC PRA-205</strain>
    </source>
</reference>
<protein>
    <submittedName>
        <fullName evidence="2">Oxidative DNA demethylase</fullName>
    </submittedName>
</protein>
<organism evidence="2 3">
    <name type="scientific">Perkinsus olseni</name>
    <name type="common">Perkinsus atlanticus</name>
    <dbReference type="NCBI Taxonomy" id="32597"/>
    <lineage>
        <taxon>Eukaryota</taxon>
        <taxon>Sar</taxon>
        <taxon>Alveolata</taxon>
        <taxon>Perkinsozoa</taxon>
        <taxon>Perkinsea</taxon>
        <taxon>Perkinsida</taxon>
        <taxon>Perkinsidae</taxon>
        <taxon>Perkinsus</taxon>
    </lineage>
</organism>
<feature type="coiled-coil region" evidence="1">
    <location>
        <begin position="4"/>
        <end position="31"/>
    </location>
</feature>
<evidence type="ECO:0000313" key="3">
    <source>
        <dbReference type="Proteomes" id="UP000574390"/>
    </source>
</evidence>
<dbReference type="GO" id="GO:0032259">
    <property type="term" value="P:methylation"/>
    <property type="evidence" value="ECO:0007669"/>
    <property type="project" value="UniProtKB-KW"/>
</dbReference>
<evidence type="ECO:0000256" key="1">
    <source>
        <dbReference type="SAM" id="Coils"/>
    </source>
</evidence>
<comment type="caution">
    <text evidence="2">The sequence shown here is derived from an EMBL/GenBank/DDBJ whole genome shotgun (WGS) entry which is preliminary data.</text>
</comment>
<dbReference type="GO" id="GO:0008168">
    <property type="term" value="F:methyltransferase activity"/>
    <property type="evidence" value="ECO:0007669"/>
    <property type="project" value="UniProtKB-KW"/>
</dbReference>
<feature type="non-terminal residue" evidence="2">
    <location>
        <position position="1"/>
    </location>
</feature>
<keyword evidence="2" id="KW-0808">Transferase</keyword>
<feature type="non-terminal residue" evidence="2">
    <location>
        <position position="115"/>
    </location>
</feature>
<keyword evidence="2" id="KW-0489">Methyltransferase</keyword>
<name>A0A7J6UDK0_PEROL</name>
<dbReference type="Proteomes" id="UP000574390">
    <property type="component" value="Unassembled WGS sequence"/>
</dbReference>
<gene>
    <name evidence="2" type="primary">OFD1_2</name>
    <name evidence="2" type="ORF">FOZ62_019466</name>
</gene>
<dbReference type="EMBL" id="JABANM010000823">
    <property type="protein sequence ID" value="KAF4755304.1"/>
    <property type="molecule type" value="Genomic_DNA"/>
</dbReference>
<evidence type="ECO:0000313" key="2">
    <source>
        <dbReference type="EMBL" id="KAF4755304.1"/>
    </source>
</evidence>
<proteinExistence type="predicted"/>
<dbReference type="AlphaFoldDB" id="A0A7J6UDK0"/>
<sequence length="115" mass="13943">AQLRAEQRAAREDLEREAKEREANFKLFEQRTLDRLRLKESELDRRAVATKESLLRELESERVGVRDRSRALAARENELAHWEKKLEVMRRDIQEREDKLRTVRQQFEDLKNKEV</sequence>
<feature type="coiled-coil region" evidence="1">
    <location>
        <begin position="72"/>
        <end position="113"/>
    </location>
</feature>
<accession>A0A7J6UDK0</accession>